<comment type="caution">
    <text evidence="4">Lacks conserved residue(s) required for the propagation of feature annotation.</text>
</comment>
<dbReference type="SUPFAM" id="SSF55120">
    <property type="entry name" value="Pseudouridine synthase"/>
    <property type="match status" value="1"/>
</dbReference>
<dbReference type="FunFam" id="3.30.70.580:FF:000001">
    <property type="entry name" value="tRNA pseudouridine synthase A"/>
    <property type="match status" value="1"/>
</dbReference>
<proteinExistence type="inferred from homology"/>
<evidence type="ECO:0000313" key="10">
    <source>
        <dbReference type="Proteomes" id="UP000175669"/>
    </source>
</evidence>
<evidence type="ECO:0000256" key="3">
    <source>
        <dbReference type="ARBA" id="ARBA00023235"/>
    </source>
</evidence>
<protein>
    <recommendedName>
        <fullName evidence="4">tRNA pseudouridine synthase A</fullName>
        <ecNumber evidence="4">5.4.99.12</ecNumber>
    </recommendedName>
    <alternativeName>
        <fullName evidence="4">tRNA pseudouridine(38-40) synthase</fullName>
    </alternativeName>
    <alternativeName>
        <fullName evidence="4">tRNA pseudouridylate synthase I</fullName>
    </alternativeName>
    <alternativeName>
        <fullName evidence="4">tRNA-uridine isomerase I</fullName>
    </alternativeName>
</protein>
<reference evidence="10" key="1">
    <citation type="submission" date="2016-07" db="EMBL/GenBank/DDBJ databases">
        <authorList>
            <person name="Florea S."/>
            <person name="Webb J.S."/>
            <person name="Jaromczyk J."/>
            <person name="Schardl C.L."/>
        </authorList>
    </citation>
    <scope>NUCLEOTIDE SEQUENCE [LARGE SCALE GENOMIC DNA]</scope>
    <source>
        <strain evidence="10">KCTC 42131</strain>
    </source>
</reference>
<dbReference type="NCBIfam" id="TIGR00071">
    <property type="entry name" value="hisT_truA"/>
    <property type="match status" value="1"/>
</dbReference>
<feature type="active site" description="Nucleophile" evidence="4 5">
    <location>
        <position position="58"/>
    </location>
</feature>
<dbReference type="InterPro" id="IPR020095">
    <property type="entry name" value="PsdUridine_synth_TruA_C"/>
</dbReference>
<dbReference type="Proteomes" id="UP000175669">
    <property type="component" value="Unassembled WGS sequence"/>
</dbReference>
<comment type="caution">
    <text evidence="9">The sequence shown here is derived from an EMBL/GenBank/DDBJ whole genome shotgun (WGS) entry which is preliminary data.</text>
</comment>
<dbReference type="PIRSF" id="PIRSF001430">
    <property type="entry name" value="tRNA_psdUrid_synth"/>
    <property type="match status" value="1"/>
</dbReference>
<dbReference type="EMBL" id="MASR01000002">
    <property type="protein sequence ID" value="OFE11466.1"/>
    <property type="molecule type" value="Genomic_DNA"/>
</dbReference>
<feature type="domain" description="Pseudouridine synthase I TruA alpha/beta" evidence="8">
    <location>
        <begin position="13"/>
        <end position="108"/>
    </location>
</feature>
<dbReference type="GO" id="GO:0031119">
    <property type="term" value="P:tRNA pseudouridine synthesis"/>
    <property type="evidence" value="ECO:0007669"/>
    <property type="project" value="UniProtKB-UniRule"/>
</dbReference>
<dbReference type="PANTHER" id="PTHR11142">
    <property type="entry name" value="PSEUDOURIDYLATE SYNTHASE"/>
    <property type="match status" value="1"/>
</dbReference>
<dbReference type="RefSeq" id="WP_070118716.1">
    <property type="nucleotide sequence ID" value="NZ_MASR01000002.1"/>
</dbReference>
<dbReference type="InterPro" id="IPR020103">
    <property type="entry name" value="PsdUridine_synth_cat_dom_sf"/>
</dbReference>
<comment type="similarity">
    <text evidence="1 4 7">Belongs to the tRNA pseudouridine synthase TruA family.</text>
</comment>
<dbReference type="OrthoDB" id="9811823at2"/>
<comment type="function">
    <text evidence="4">Formation of pseudouridine at positions 38, 39 and 40 in the anticodon stem and loop of transfer RNAs.</text>
</comment>
<dbReference type="InterPro" id="IPR020094">
    <property type="entry name" value="TruA/RsuA/RluB/E/F_N"/>
</dbReference>
<feature type="domain" description="Pseudouridine synthase I TruA alpha/beta" evidence="8">
    <location>
        <begin position="149"/>
        <end position="251"/>
    </location>
</feature>
<evidence type="ECO:0000256" key="6">
    <source>
        <dbReference type="PIRSR" id="PIRSR001430-2"/>
    </source>
</evidence>
<evidence type="ECO:0000256" key="5">
    <source>
        <dbReference type="PIRSR" id="PIRSR001430-1"/>
    </source>
</evidence>
<dbReference type="InterPro" id="IPR001406">
    <property type="entry name" value="PsdUridine_synth_TruA"/>
</dbReference>
<organism evidence="9 10">
    <name type="scientific">Pseudohongiella acticola</name>
    <dbReference type="NCBI Taxonomy" id="1524254"/>
    <lineage>
        <taxon>Bacteria</taxon>
        <taxon>Pseudomonadati</taxon>
        <taxon>Pseudomonadota</taxon>
        <taxon>Gammaproteobacteria</taxon>
        <taxon>Pseudomonadales</taxon>
        <taxon>Pseudohongiellaceae</taxon>
        <taxon>Pseudohongiella</taxon>
    </lineage>
</organism>
<name>A0A1E8CGF0_9GAMM</name>
<dbReference type="Pfam" id="PF01416">
    <property type="entry name" value="PseudoU_synth_1"/>
    <property type="match status" value="2"/>
</dbReference>
<dbReference type="CDD" id="cd02570">
    <property type="entry name" value="PseudoU_synth_EcTruA"/>
    <property type="match status" value="1"/>
</dbReference>
<accession>A0A1E8CGF0</accession>
<dbReference type="InterPro" id="IPR020097">
    <property type="entry name" value="PsdUridine_synth_TruA_a/b_dom"/>
</dbReference>
<sequence length="266" mass="29628">MTANTTRTALGVEYNGAAFHGWQRQSAPVIATVQQALEHALSQIADQTVTVNCAGRTDTGVHGTGQVVHFESTAERGEKAWIQGTNSHLPPQVRVQWARTVSDDFHARHSALSRRYRYVIYTGAVRPAALYQQLTHVKDELDVIRMHEAAQHLLGENDFSAFRAAGCQSRTPMRCINELSVSRQRRFIVVEVEANAFLLHMVRNIVGALLEVGAGRRPPDWIRQVLATRDRRQNAVTAKPDGLYLVNVAYPERFGLPVLPLGPCFL</sequence>
<keyword evidence="3 4" id="KW-0413">Isomerase</keyword>
<evidence type="ECO:0000259" key="8">
    <source>
        <dbReference type="Pfam" id="PF01416"/>
    </source>
</evidence>
<dbReference type="Gene3D" id="3.30.70.660">
    <property type="entry name" value="Pseudouridine synthase I, catalytic domain, C-terminal subdomain"/>
    <property type="match status" value="1"/>
</dbReference>
<evidence type="ECO:0000313" key="9">
    <source>
        <dbReference type="EMBL" id="OFE11466.1"/>
    </source>
</evidence>
<comment type="catalytic activity">
    <reaction evidence="4 7">
        <text>uridine(38/39/40) in tRNA = pseudouridine(38/39/40) in tRNA</text>
        <dbReference type="Rhea" id="RHEA:22376"/>
        <dbReference type="Rhea" id="RHEA-COMP:10085"/>
        <dbReference type="Rhea" id="RHEA-COMP:10087"/>
        <dbReference type="ChEBI" id="CHEBI:65314"/>
        <dbReference type="ChEBI" id="CHEBI:65315"/>
        <dbReference type="EC" id="5.4.99.12"/>
    </reaction>
</comment>
<comment type="subunit">
    <text evidence="4">Homodimer.</text>
</comment>
<evidence type="ECO:0000256" key="1">
    <source>
        <dbReference type="ARBA" id="ARBA00009375"/>
    </source>
</evidence>
<dbReference type="GO" id="GO:0003723">
    <property type="term" value="F:RNA binding"/>
    <property type="evidence" value="ECO:0007669"/>
    <property type="project" value="InterPro"/>
</dbReference>
<dbReference type="Gene3D" id="3.30.70.580">
    <property type="entry name" value="Pseudouridine synthase I, catalytic domain, N-terminal subdomain"/>
    <property type="match status" value="1"/>
</dbReference>
<dbReference type="HAMAP" id="MF_00171">
    <property type="entry name" value="TruA"/>
    <property type="match status" value="1"/>
</dbReference>
<keyword evidence="10" id="KW-1185">Reference proteome</keyword>
<evidence type="ECO:0000256" key="2">
    <source>
        <dbReference type="ARBA" id="ARBA00022694"/>
    </source>
</evidence>
<dbReference type="EC" id="5.4.99.12" evidence="4"/>
<feature type="binding site" evidence="4 6">
    <location>
        <position position="116"/>
    </location>
    <ligand>
        <name>substrate</name>
    </ligand>
</feature>
<keyword evidence="2 4" id="KW-0819">tRNA processing</keyword>
<dbReference type="PANTHER" id="PTHR11142:SF0">
    <property type="entry name" value="TRNA PSEUDOURIDINE SYNTHASE-LIKE 1"/>
    <property type="match status" value="1"/>
</dbReference>
<evidence type="ECO:0000256" key="4">
    <source>
        <dbReference type="HAMAP-Rule" id="MF_00171"/>
    </source>
</evidence>
<evidence type="ECO:0000256" key="7">
    <source>
        <dbReference type="RuleBase" id="RU003792"/>
    </source>
</evidence>
<gene>
    <name evidence="4" type="primary">truA</name>
    <name evidence="9" type="ORF">PHACT_13015</name>
</gene>
<dbReference type="GO" id="GO:0160147">
    <property type="term" value="F:tRNA pseudouridine(38-40) synthase activity"/>
    <property type="evidence" value="ECO:0007669"/>
    <property type="project" value="UniProtKB-EC"/>
</dbReference>
<dbReference type="AlphaFoldDB" id="A0A1E8CGF0"/>
<dbReference type="STRING" id="1524254.PHACT_13015"/>